<reference evidence="1 2" key="1">
    <citation type="journal article" date="2013" name="Curr. Biol.">
        <title>The Genome of the Foraminiferan Reticulomyxa filosa.</title>
        <authorList>
            <person name="Glockner G."/>
            <person name="Hulsmann N."/>
            <person name="Schleicher M."/>
            <person name="Noegel A.A."/>
            <person name="Eichinger L."/>
            <person name="Gallinger C."/>
            <person name="Pawlowski J."/>
            <person name="Sierra R."/>
            <person name="Euteneuer U."/>
            <person name="Pillet L."/>
            <person name="Moustafa A."/>
            <person name="Platzer M."/>
            <person name="Groth M."/>
            <person name="Szafranski K."/>
            <person name="Schliwa M."/>
        </authorList>
    </citation>
    <scope>NUCLEOTIDE SEQUENCE [LARGE SCALE GENOMIC DNA]</scope>
</reference>
<dbReference type="EMBL" id="ASPP01035526">
    <property type="protein sequence ID" value="ETO02543.1"/>
    <property type="molecule type" value="Genomic_DNA"/>
</dbReference>
<evidence type="ECO:0000313" key="2">
    <source>
        <dbReference type="Proteomes" id="UP000023152"/>
    </source>
</evidence>
<organism evidence="1 2">
    <name type="scientific">Reticulomyxa filosa</name>
    <dbReference type="NCBI Taxonomy" id="46433"/>
    <lineage>
        <taxon>Eukaryota</taxon>
        <taxon>Sar</taxon>
        <taxon>Rhizaria</taxon>
        <taxon>Retaria</taxon>
        <taxon>Foraminifera</taxon>
        <taxon>Monothalamids</taxon>
        <taxon>Reticulomyxidae</taxon>
        <taxon>Reticulomyxa</taxon>
    </lineage>
</organism>
<keyword evidence="2" id="KW-1185">Reference proteome</keyword>
<dbReference type="Proteomes" id="UP000023152">
    <property type="component" value="Unassembled WGS sequence"/>
</dbReference>
<protein>
    <submittedName>
        <fullName evidence="1">Uncharacterized protein</fullName>
    </submittedName>
</protein>
<comment type="caution">
    <text evidence="1">The sequence shown here is derived from an EMBL/GenBank/DDBJ whole genome shotgun (WGS) entry which is preliminary data.</text>
</comment>
<name>X6LKS2_RETFI</name>
<gene>
    <name evidence="1" type="ORF">RFI_34885</name>
</gene>
<evidence type="ECO:0000313" key="1">
    <source>
        <dbReference type="EMBL" id="ETO02543.1"/>
    </source>
</evidence>
<dbReference type="AlphaFoldDB" id="X6LKS2"/>
<dbReference type="CDD" id="cd14279">
    <property type="entry name" value="CUE"/>
    <property type="match status" value="1"/>
</dbReference>
<accession>X6LKS2</accession>
<sequence length="280" mass="33662">MSKGNTKFQNNCASISLQFKIKRFQHKIFYLLVNNFFLESTRVFLNVVSCVYEKSRTFKIKKRIYFIIMLAKLQQTFPNIAEEVVVKACKKCNGNADKIKDVLTWLTKNTINLQQQQYLMNLFQSFGTQLEKTTISQIWKNCNQIYSDAHEKLREICATSDLNELKEENEIKISREMCLHILWNILKYPKHIKYRQINEQALYNYLFQKCHTLGADLEKIFADIKIWLQVIEFKKRNDDNWYYQYDHIQLLHLWKCYQSAIKLQKMYFCVLVLLLIKQMI</sequence>
<proteinExistence type="predicted"/>